<evidence type="ECO:0000313" key="3">
    <source>
        <dbReference type="Proteomes" id="UP000604046"/>
    </source>
</evidence>
<comment type="caution">
    <text evidence="2">The sequence shown here is derived from an EMBL/GenBank/DDBJ whole genome shotgun (WGS) entry which is preliminary data.</text>
</comment>
<gene>
    <name evidence="2" type="ORF">SNAT2548_LOCUS7379</name>
</gene>
<evidence type="ECO:0000256" key="1">
    <source>
        <dbReference type="SAM" id="MobiDB-lite"/>
    </source>
</evidence>
<reference evidence="2" key="1">
    <citation type="submission" date="2021-02" db="EMBL/GenBank/DDBJ databases">
        <authorList>
            <person name="Dougan E. K."/>
            <person name="Rhodes N."/>
            <person name="Thang M."/>
            <person name="Chan C."/>
        </authorList>
    </citation>
    <scope>NUCLEOTIDE SEQUENCE</scope>
</reference>
<feature type="region of interest" description="Disordered" evidence="1">
    <location>
        <begin position="34"/>
        <end position="90"/>
    </location>
</feature>
<protein>
    <submittedName>
        <fullName evidence="2">Uncharacterized protein</fullName>
    </submittedName>
</protein>
<dbReference type="AlphaFoldDB" id="A0A812K1Q2"/>
<name>A0A812K1Q2_9DINO</name>
<dbReference type="OrthoDB" id="437190at2759"/>
<dbReference type="EMBL" id="CAJNDS010000513">
    <property type="protein sequence ID" value="CAE7213849.1"/>
    <property type="molecule type" value="Genomic_DNA"/>
</dbReference>
<keyword evidence="3" id="KW-1185">Reference proteome</keyword>
<dbReference type="Proteomes" id="UP000604046">
    <property type="component" value="Unassembled WGS sequence"/>
</dbReference>
<proteinExistence type="predicted"/>
<organism evidence="2 3">
    <name type="scientific">Symbiodinium natans</name>
    <dbReference type="NCBI Taxonomy" id="878477"/>
    <lineage>
        <taxon>Eukaryota</taxon>
        <taxon>Sar</taxon>
        <taxon>Alveolata</taxon>
        <taxon>Dinophyceae</taxon>
        <taxon>Suessiales</taxon>
        <taxon>Symbiodiniaceae</taxon>
        <taxon>Symbiodinium</taxon>
    </lineage>
</organism>
<accession>A0A812K1Q2</accession>
<sequence length="90" mass="10026">MSRLTDLCDRLLERGVLVYDSARELLAIDVRQRKGEKLTGEEGSAEPPKQAEASAGDKRPAPDTVPEVQYTNKRFKAGRGHNREVAELPH</sequence>
<evidence type="ECO:0000313" key="2">
    <source>
        <dbReference type="EMBL" id="CAE7213849.1"/>
    </source>
</evidence>
<feature type="compositionally biased region" description="Basic and acidic residues" evidence="1">
    <location>
        <begin position="81"/>
        <end position="90"/>
    </location>
</feature>